<evidence type="ECO:0000313" key="5">
    <source>
        <dbReference type="Proteomes" id="UP001371456"/>
    </source>
</evidence>
<feature type="domain" description="DJ-1/PfpI" evidence="3">
    <location>
        <begin position="73"/>
        <end position="237"/>
    </location>
</feature>
<dbReference type="InterPro" id="IPR050325">
    <property type="entry name" value="Prot/Nucl_acid_deglycase"/>
</dbReference>
<name>A0AAN8YV14_SOLBU</name>
<dbReference type="Gene3D" id="3.40.50.880">
    <property type="match status" value="2"/>
</dbReference>
<dbReference type="SUPFAM" id="SSF52317">
    <property type="entry name" value="Class I glutamine amidotransferase-like"/>
    <property type="match status" value="2"/>
</dbReference>
<evidence type="ECO:0000259" key="3">
    <source>
        <dbReference type="Pfam" id="PF01965"/>
    </source>
</evidence>
<keyword evidence="2" id="KW-0677">Repeat</keyword>
<reference evidence="4 5" key="1">
    <citation type="submission" date="2024-02" db="EMBL/GenBank/DDBJ databases">
        <title>de novo genome assembly of Solanum bulbocastanum strain 11H21.</title>
        <authorList>
            <person name="Hosaka A.J."/>
        </authorList>
    </citation>
    <scope>NUCLEOTIDE SEQUENCE [LARGE SCALE GENOMIC DNA]</scope>
    <source>
        <tissue evidence="4">Young leaves</tissue>
    </source>
</reference>
<dbReference type="Pfam" id="PF01965">
    <property type="entry name" value="DJ-1_PfpI"/>
    <property type="match status" value="2"/>
</dbReference>
<comment type="similarity">
    <text evidence="1">Belongs to the peptidase C56 family.</text>
</comment>
<comment type="caution">
    <text evidence="4">The sequence shown here is derived from an EMBL/GenBank/DDBJ whole genome shotgun (WGS) entry which is preliminary data.</text>
</comment>
<dbReference type="InterPro" id="IPR002818">
    <property type="entry name" value="DJ-1/PfpI"/>
</dbReference>
<dbReference type="NCBIfam" id="TIGR01383">
    <property type="entry name" value="not_thiJ"/>
    <property type="match status" value="2"/>
</dbReference>
<gene>
    <name evidence="4" type="ORF">RDI58_003467</name>
</gene>
<dbReference type="GO" id="GO:0005737">
    <property type="term" value="C:cytoplasm"/>
    <property type="evidence" value="ECO:0007669"/>
    <property type="project" value="UniProtKB-ARBA"/>
</dbReference>
<dbReference type="CDD" id="cd03135">
    <property type="entry name" value="GATase1_DJ-1"/>
    <property type="match status" value="2"/>
</dbReference>
<dbReference type="EMBL" id="JBANQN010000001">
    <property type="protein sequence ID" value="KAK6805682.1"/>
    <property type="molecule type" value="Genomic_DNA"/>
</dbReference>
<evidence type="ECO:0000313" key="4">
    <source>
        <dbReference type="EMBL" id="KAK6805682.1"/>
    </source>
</evidence>
<dbReference type="PANTHER" id="PTHR48094">
    <property type="entry name" value="PROTEIN/NUCLEIC ACID DEGLYCASE DJ-1-RELATED"/>
    <property type="match status" value="1"/>
</dbReference>
<evidence type="ECO:0000256" key="1">
    <source>
        <dbReference type="ARBA" id="ARBA00008542"/>
    </source>
</evidence>
<dbReference type="PANTHER" id="PTHR48094:SF7">
    <property type="entry name" value="PROTEIN DJ-1 HOMOLOG C"/>
    <property type="match status" value="1"/>
</dbReference>
<dbReference type="GO" id="GO:1903189">
    <property type="term" value="P:glyoxal metabolic process"/>
    <property type="evidence" value="ECO:0007669"/>
    <property type="project" value="TreeGrafter"/>
</dbReference>
<accession>A0AAN8YV14</accession>
<dbReference type="InterPro" id="IPR029062">
    <property type="entry name" value="Class_I_gatase-like"/>
</dbReference>
<protein>
    <recommendedName>
        <fullName evidence="3">DJ-1/PfpI domain-containing protein</fullName>
    </recommendedName>
</protein>
<proteinExistence type="inferred from homology"/>
<organism evidence="4 5">
    <name type="scientific">Solanum bulbocastanum</name>
    <name type="common">Wild potato</name>
    <dbReference type="NCBI Taxonomy" id="147425"/>
    <lineage>
        <taxon>Eukaryota</taxon>
        <taxon>Viridiplantae</taxon>
        <taxon>Streptophyta</taxon>
        <taxon>Embryophyta</taxon>
        <taxon>Tracheophyta</taxon>
        <taxon>Spermatophyta</taxon>
        <taxon>Magnoliopsida</taxon>
        <taxon>eudicotyledons</taxon>
        <taxon>Gunneridae</taxon>
        <taxon>Pentapetalae</taxon>
        <taxon>asterids</taxon>
        <taxon>lamiids</taxon>
        <taxon>Solanales</taxon>
        <taxon>Solanaceae</taxon>
        <taxon>Solanoideae</taxon>
        <taxon>Solaneae</taxon>
        <taxon>Solanum</taxon>
    </lineage>
</organism>
<evidence type="ECO:0000256" key="2">
    <source>
        <dbReference type="ARBA" id="ARBA00022737"/>
    </source>
</evidence>
<feature type="domain" description="DJ-1/PfpI" evidence="3">
    <location>
        <begin position="324"/>
        <end position="484"/>
    </location>
</feature>
<dbReference type="InterPro" id="IPR006287">
    <property type="entry name" value="DJ-1"/>
</dbReference>
<dbReference type="AlphaFoldDB" id="A0AAN8YV14"/>
<sequence length="617" mass="66304">MKSISPFFSVSTAKSPIFYFSPISQRLSSVKFAAPPKINSPDTKKPYSNSAKTLSAAPTIDPITTTAASASPKKVLVPIGFGTEEMEAVILADVLRRAGAEVTVASVEQQLEVEAYGGTRLVADTFISTCSTEIFDLVALPGGMPGSARLRDCEVLQKITSRQAEEKRLYGAICAAPAVTLLPWGLLKRKQITCHPAFIDKISSFRAVKTNTQVSGELTTSRGPGTSFEFAICLVEQLFGEPVAREIGELLLMNPAGDDPKRQEFNEVGWSLDRTPQWSSSIVRNSGNGFFILFFPPWVINLLVLPCSSDAGTAPVVTLNNYMQVLIPIANGSEEIEVVTLIDILRRAKVNVVVASVEKSAQVLASSGTKIVADKLINATSDSIFDLIILPGGTVGAERLHKSKILKKLLKEQESAGRIFGAICSSPAVLQKQGLIKDRKATAHPAVLDKLKDGLNDAQVVIDGKLITSQGLATAIQFSLAIVSKLFGLARARSVAEGATQIDGLHTYFTGNYKKGNFLVLDDLVVDITSSSGDIPKSAKTKGSRLIPMQISPNLQYRVPTRSLTGNRAFTITRPGHTGKSDDQSNDASYGQIVLRLISVSSGHYIAPPAHKFLFFV</sequence>
<dbReference type="Proteomes" id="UP001371456">
    <property type="component" value="Unassembled WGS sequence"/>
</dbReference>
<dbReference type="FunFam" id="3.40.50.880:FF:000015">
    <property type="entry name" value="Protein DJ-1 homolog C"/>
    <property type="match status" value="2"/>
</dbReference>
<keyword evidence="5" id="KW-1185">Reference proteome</keyword>